<dbReference type="PANTHER" id="PTHR46060:SF2">
    <property type="entry name" value="HISTONE-LYSINE N-METHYLTRANSFERASE SETMAR"/>
    <property type="match status" value="1"/>
</dbReference>
<dbReference type="GO" id="GO:0044547">
    <property type="term" value="F:DNA topoisomerase binding"/>
    <property type="evidence" value="ECO:0007669"/>
    <property type="project" value="TreeGrafter"/>
</dbReference>
<dbReference type="Proteomes" id="UP000663866">
    <property type="component" value="Unassembled WGS sequence"/>
</dbReference>
<evidence type="ECO:0000313" key="3">
    <source>
        <dbReference type="EMBL" id="CAF4329784.1"/>
    </source>
</evidence>
<dbReference type="GO" id="GO:0000729">
    <property type="term" value="P:DNA double-strand break processing"/>
    <property type="evidence" value="ECO:0007669"/>
    <property type="project" value="TreeGrafter"/>
</dbReference>
<dbReference type="GO" id="GO:0015074">
    <property type="term" value="P:DNA integration"/>
    <property type="evidence" value="ECO:0007669"/>
    <property type="project" value="TreeGrafter"/>
</dbReference>
<keyword evidence="1" id="KW-0732">Signal</keyword>
<comment type="caution">
    <text evidence="3">The sequence shown here is derived from an EMBL/GenBank/DDBJ whole genome shotgun (WGS) entry which is preliminary data.</text>
</comment>
<dbReference type="Gene3D" id="1.10.10.1450">
    <property type="match status" value="1"/>
</dbReference>
<reference evidence="3" key="1">
    <citation type="submission" date="2021-02" db="EMBL/GenBank/DDBJ databases">
        <authorList>
            <person name="Nowell W R."/>
        </authorList>
    </citation>
    <scope>NUCLEOTIDE SEQUENCE</scope>
</reference>
<sequence length="164" mass="18475">MMGSTGLHYVILVLFSVLIVRAKNQSCDGLTEYTPCSTHSACTCFLQCEGLDNTCNESEHLRVYYSRCHPFPVRYPVPSFNEQLCPPISRSNKIETTKNPRNNATAAARNICAALGEGVAADRTCRDWFKRFREGDMSLEDRPKSGRPLESDIERLKVLIEDNP</sequence>
<dbReference type="GO" id="GO:0000793">
    <property type="term" value="C:condensed chromosome"/>
    <property type="evidence" value="ECO:0007669"/>
    <property type="project" value="TreeGrafter"/>
</dbReference>
<evidence type="ECO:0000313" key="4">
    <source>
        <dbReference type="Proteomes" id="UP000663866"/>
    </source>
</evidence>
<dbReference type="GO" id="GO:0035861">
    <property type="term" value="C:site of double-strand break"/>
    <property type="evidence" value="ECO:0007669"/>
    <property type="project" value="TreeGrafter"/>
</dbReference>
<dbReference type="PANTHER" id="PTHR46060">
    <property type="entry name" value="MARINER MOS1 TRANSPOSASE-LIKE PROTEIN"/>
    <property type="match status" value="1"/>
</dbReference>
<gene>
    <name evidence="3" type="ORF">OVN521_LOCUS32271</name>
</gene>
<dbReference type="GO" id="GO:0006303">
    <property type="term" value="P:double-strand break repair via nonhomologous end joining"/>
    <property type="evidence" value="ECO:0007669"/>
    <property type="project" value="TreeGrafter"/>
</dbReference>
<feature type="domain" description="Mos1 transposase HTH" evidence="2">
    <location>
        <begin position="101"/>
        <end position="136"/>
    </location>
</feature>
<evidence type="ECO:0000256" key="1">
    <source>
        <dbReference type="SAM" id="SignalP"/>
    </source>
</evidence>
<feature type="signal peptide" evidence="1">
    <location>
        <begin position="1"/>
        <end position="22"/>
    </location>
</feature>
<dbReference type="InterPro" id="IPR052709">
    <property type="entry name" value="Transposase-MT_Hybrid"/>
</dbReference>
<organism evidence="3 4">
    <name type="scientific">Rotaria magnacalcarata</name>
    <dbReference type="NCBI Taxonomy" id="392030"/>
    <lineage>
        <taxon>Eukaryota</taxon>
        <taxon>Metazoa</taxon>
        <taxon>Spiralia</taxon>
        <taxon>Gnathifera</taxon>
        <taxon>Rotifera</taxon>
        <taxon>Eurotatoria</taxon>
        <taxon>Bdelloidea</taxon>
        <taxon>Philodinida</taxon>
        <taxon>Philodinidae</taxon>
        <taxon>Rotaria</taxon>
    </lineage>
</organism>
<dbReference type="GO" id="GO:0042800">
    <property type="term" value="F:histone H3K4 methyltransferase activity"/>
    <property type="evidence" value="ECO:0007669"/>
    <property type="project" value="TreeGrafter"/>
</dbReference>
<feature type="chain" id="PRO_5032865399" description="Mos1 transposase HTH domain-containing protein" evidence="1">
    <location>
        <begin position="23"/>
        <end position="164"/>
    </location>
</feature>
<dbReference type="EMBL" id="CAJOBG010022408">
    <property type="protein sequence ID" value="CAF4329784.1"/>
    <property type="molecule type" value="Genomic_DNA"/>
</dbReference>
<dbReference type="GO" id="GO:0031297">
    <property type="term" value="P:replication fork processing"/>
    <property type="evidence" value="ECO:0007669"/>
    <property type="project" value="TreeGrafter"/>
</dbReference>
<dbReference type="GO" id="GO:0044774">
    <property type="term" value="P:mitotic DNA integrity checkpoint signaling"/>
    <property type="evidence" value="ECO:0007669"/>
    <property type="project" value="TreeGrafter"/>
</dbReference>
<name>A0A820JQH8_9BILA</name>
<dbReference type="GO" id="GO:0000014">
    <property type="term" value="F:single-stranded DNA endodeoxyribonuclease activity"/>
    <property type="evidence" value="ECO:0007669"/>
    <property type="project" value="TreeGrafter"/>
</dbReference>
<dbReference type="GO" id="GO:0046975">
    <property type="term" value="F:histone H3K36 methyltransferase activity"/>
    <property type="evidence" value="ECO:0007669"/>
    <property type="project" value="TreeGrafter"/>
</dbReference>
<protein>
    <recommendedName>
        <fullName evidence="2">Mos1 transposase HTH domain-containing protein</fullName>
    </recommendedName>
</protein>
<proteinExistence type="predicted"/>
<dbReference type="GO" id="GO:0003690">
    <property type="term" value="F:double-stranded DNA binding"/>
    <property type="evidence" value="ECO:0007669"/>
    <property type="project" value="TreeGrafter"/>
</dbReference>
<dbReference type="GO" id="GO:0005634">
    <property type="term" value="C:nucleus"/>
    <property type="evidence" value="ECO:0007669"/>
    <property type="project" value="TreeGrafter"/>
</dbReference>
<keyword evidence="4" id="KW-1185">Reference proteome</keyword>
<accession>A0A820JQH8</accession>
<dbReference type="Pfam" id="PF17906">
    <property type="entry name" value="HTH_48"/>
    <property type="match status" value="1"/>
</dbReference>
<dbReference type="AlphaFoldDB" id="A0A820JQH8"/>
<dbReference type="InterPro" id="IPR041426">
    <property type="entry name" value="Mos1_HTH"/>
</dbReference>
<dbReference type="GO" id="GO:0003697">
    <property type="term" value="F:single-stranded DNA binding"/>
    <property type="evidence" value="ECO:0007669"/>
    <property type="project" value="TreeGrafter"/>
</dbReference>
<evidence type="ECO:0000259" key="2">
    <source>
        <dbReference type="Pfam" id="PF17906"/>
    </source>
</evidence>